<gene>
    <name evidence="2" type="ORF">MERR_LOCUS30944</name>
</gene>
<feature type="domain" description="DUF7734" evidence="1">
    <location>
        <begin position="86"/>
        <end position="173"/>
    </location>
</feature>
<name>A0A6D2JWL1_9BRAS</name>
<dbReference type="AlphaFoldDB" id="A0A6D2JWL1"/>
<dbReference type="PANTHER" id="PTHR36729">
    <property type="entry name" value="EXPRESSED PROTEIN"/>
    <property type="match status" value="1"/>
</dbReference>
<comment type="caution">
    <text evidence="2">The sequence shown here is derived from an EMBL/GenBank/DDBJ whole genome shotgun (WGS) entry which is preliminary data.</text>
</comment>
<reference evidence="2" key="1">
    <citation type="submission" date="2020-01" db="EMBL/GenBank/DDBJ databases">
        <authorList>
            <person name="Mishra B."/>
        </authorList>
    </citation>
    <scope>NUCLEOTIDE SEQUENCE [LARGE SCALE GENOMIC DNA]</scope>
</reference>
<dbReference type="EMBL" id="CACVBM020001285">
    <property type="protein sequence ID" value="CAA7043709.1"/>
    <property type="molecule type" value="Genomic_DNA"/>
</dbReference>
<dbReference type="GO" id="GO:0009507">
    <property type="term" value="C:chloroplast"/>
    <property type="evidence" value="ECO:0007669"/>
    <property type="project" value="TreeGrafter"/>
</dbReference>
<proteinExistence type="predicted"/>
<keyword evidence="3" id="KW-1185">Reference proteome</keyword>
<dbReference type="PANTHER" id="PTHR36729:SF2">
    <property type="entry name" value="EXPRESSED PROTEIN"/>
    <property type="match status" value="1"/>
</dbReference>
<accession>A0A6D2JWL1</accession>
<dbReference type="OrthoDB" id="2018366at2759"/>
<sequence length="179" mass="19859">MLITPANPCGGIAGIFVSGQRARITEITGYSLATNSNERNILLTVPTAVAATVRARKPFRCGARRRVRDDVREDEDESYGYNEEIAMLEIYSQSCREEALIVTAIVDDEEEVEVLIFRGVSSCLSGETAVDPARSVLPERAVIKQIDRVRGPFDPSQIHYIQKGLSFQAFKETIITTSY</sequence>
<organism evidence="2 3">
    <name type="scientific">Microthlaspi erraticum</name>
    <dbReference type="NCBI Taxonomy" id="1685480"/>
    <lineage>
        <taxon>Eukaryota</taxon>
        <taxon>Viridiplantae</taxon>
        <taxon>Streptophyta</taxon>
        <taxon>Embryophyta</taxon>
        <taxon>Tracheophyta</taxon>
        <taxon>Spermatophyta</taxon>
        <taxon>Magnoliopsida</taxon>
        <taxon>eudicotyledons</taxon>
        <taxon>Gunneridae</taxon>
        <taxon>Pentapetalae</taxon>
        <taxon>rosids</taxon>
        <taxon>malvids</taxon>
        <taxon>Brassicales</taxon>
        <taxon>Brassicaceae</taxon>
        <taxon>Coluteocarpeae</taxon>
        <taxon>Microthlaspi</taxon>
    </lineage>
</organism>
<protein>
    <recommendedName>
        <fullName evidence="1">DUF7734 domain-containing protein</fullName>
    </recommendedName>
</protein>
<dbReference type="Proteomes" id="UP000467841">
    <property type="component" value="Unassembled WGS sequence"/>
</dbReference>
<evidence type="ECO:0000313" key="2">
    <source>
        <dbReference type="EMBL" id="CAA7043709.1"/>
    </source>
</evidence>
<evidence type="ECO:0000313" key="3">
    <source>
        <dbReference type="Proteomes" id="UP000467841"/>
    </source>
</evidence>
<dbReference type="Pfam" id="PF24869">
    <property type="entry name" value="DUF7734"/>
    <property type="match status" value="1"/>
</dbReference>
<evidence type="ECO:0000259" key="1">
    <source>
        <dbReference type="Pfam" id="PF24869"/>
    </source>
</evidence>
<dbReference type="InterPro" id="IPR056636">
    <property type="entry name" value="DUF7734"/>
</dbReference>